<gene>
    <name evidence="1" type="ORF">LEP1GSC124_0005</name>
</gene>
<sequence>MTIIQYEHIHTESGSLSFLNGTTYEKIFEKTNKLYLR</sequence>
<comment type="caution">
    <text evidence="1">The sequence shown here is derived from an EMBL/GenBank/DDBJ whole genome shotgun (WGS) entry which is preliminary data.</text>
</comment>
<reference evidence="1 2" key="1">
    <citation type="submission" date="2013-01" db="EMBL/GenBank/DDBJ databases">
        <authorList>
            <person name="Harkins D.M."/>
            <person name="Durkin A.S."/>
            <person name="Brinkac L.M."/>
            <person name="Haft D.H."/>
            <person name="Selengut J.D."/>
            <person name="Sanka R."/>
            <person name="DePew J."/>
            <person name="Purushe J."/>
            <person name="Picardeau M."/>
            <person name="Werts C."/>
            <person name="Goarant C."/>
            <person name="Vinetz J.M."/>
            <person name="Sutton G.G."/>
            <person name="Nierman W.C."/>
            <person name="Fouts D.E."/>
        </authorList>
    </citation>
    <scope>NUCLEOTIDE SEQUENCE [LARGE SCALE GENOMIC DNA]</scope>
    <source>
        <strain evidence="1 2">200701872</strain>
    </source>
</reference>
<proteinExistence type="predicted"/>
<dbReference type="AlphaFoldDB" id="M6ZHB4"/>
<dbReference type="BioCyc" id="LINT1193029:G11R4-5115-MONOMER"/>
<evidence type="ECO:0000313" key="1">
    <source>
        <dbReference type="EMBL" id="EMP05471.1"/>
    </source>
</evidence>
<dbReference type="EMBL" id="AKWN02000434">
    <property type="protein sequence ID" value="EMP05471.1"/>
    <property type="molecule type" value="Genomic_DNA"/>
</dbReference>
<protein>
    <submittedName>
        <fullName evidence="1">Uncharacterized protein</fullName>
    </submittedName>
</protein>
<name>M6ZHB4_LEPIR</name>
<dbReference type="Proteomes" id="UP000012117">
    <property type="component" value="Unassembled WGS sequence"/>
</dbReference>
<organism evidence="1 2">
    <name type="scientific">Leptospira interrogans serovar Pyrogenes str. 200701872</name>
    <dbReference type="NCBI Taxonomy" id="1193029"/>
    <lineage>
        <taxon>Bacteria</taxon>
        <taxon>Pseudomonadati</taxon>
        <taxon>Spirochaetota</taxon>
        <taxon>Spirochaetia</taxon>
        <taxon>Leptospirales</taxon>
        <taxon>Leptospiraceae</taxon>
        <taxon>Leptospira</taxon>
    </lineage>
</organism>
<evidence type="ECO:0000313" key="2">
    <source>
        <dbReference type="Proteomes" id="UP000012117"/>
    </source>
</evidence>
<accession>M6ZHB4</accession>